<accession>A0A6P4HQS2</accession>
<evidence type="ECO:0000256" key="2">
    <source>
        <dbReference type="SAM" id="Phobius"/>
    </source>
</evidence>
<dbReference type="InterPro" id="IPR031720">
    <property type="entry name" value="DUF4728"/>
</dbReference>
<protein>
    <recommendedName>
        <fullName evidence="5">CKLF-like MARVEL transmembrane domain-containing protein 4</fullName>
    </recommendedName>
</protein>
<dbReference type="Pfam" id="PF15860">
    <property type="entry name" value="DUF4728"/>
    <property type="match status" value="1"/>
</dbReference>
<reference evidence="4" key="1">
    <citation type="submission" date="2025-08" db="UniProtKB">
        <authorList>
            <consortium name="RefSeq"/>
        </authorList>
    </citation>
    <scope>IDENTIFICATION</scope>
    <source>
        <strain evidence="4">14028-0561.14</strain>
        <tissue evidence="4">Whole fly</tissue>
    </source>
</reference>
<name>A0A6P4HQS2_DROKI</name>
<feature type="transmembrane region" description="Helical" evidence="2">
    <location>
        <begin position="131"/>
        <end position="152"/>
    </location>
</feature>
<feature type="transmembrane region" description="Helical" evidence="2">
    <location>
        <begin position="62"/>
        <end position="85"/>
    </location>
</feature>
<sequence length="187" mass="21450">MPDKKKSKSKKKSPSKKDKKSKSKQAQQLEKLAQICRGIAVFDLLHALYFTVQTIIDLVQQFSAVGLLALVGVGFWVVVVLLLIVGLWKRRPNLVRYWLLFSMSGFIVDILFLLWGLATSITVDWDRLEEFVIIFIGIFIESASIYVIYRYYKIINTKGKKLCCNKSSDKKSPKKGKKDGKKKSRKK</sequence>
<evidence type="ECO:0000256" key="1">
    <source>
        <dbReference type="SAM" id="MobiDB-lite"/>
    </source>
</evidence>
<keyword evidence="2" id="KW-1133">Transmembrane helix</keyword>
<keyword evidence="2" id="KW-0812">Transmembrane</keyword>
<organism evidence="3 4">
    <name type="scientific">Drosophila kikkawai</name>
    <name type="common">Fruit fly</name>
    <dbReference type="NCBI Taxonomy" id="30033"/>
    <lineage>
        <taxon>Eukaryota</taxon>
        <taxon>Metazoa</taxon>
        <taxon>Ecdysozoa</taxon>
        <taxon>Arthropoda</taxon>
        <taxon>Hexapoda</taxon>
        <taxon>Insecta</taxon>
        <taxon>Pterygota</taxon>
        <taxon>Neoptera</taxon>
        <taxon>Endopterygota</taxon>
        <taxon>Diptera</taxon>
        <taxon>Brachycera</taxon>
        <taxon>Muscomorpha</taxon>
        <taxon>Ephydroidea</taxon>
        <taxon>Drosophilidae</taxon>
        <taxon>Drosophila</taxon>
        <taxon>Sophophora</taxon>
    </lineage>
</organism>
<feature type="region of interest" description="Disordered" evidence="1">
    <location>
        <begin position="1"/>
        <end position="25"/>
    </location>
</feature>
<dbReference type="Proteomes" id="UP001652661">
    <property type="component" value="Chromosome 3L"/>
</dbReference>
<dbReference type="AlphaFoldDB" id="A0A6P4HQS2"/>
<keyword evidence="3" id="KW-1185">Reference proteome</keyword>
<evidence type="ECO:0000313" key="4">
    <source>
        <dbReference type="RefSeq" id="XP_017018287.1"/>
    </source>
</evidence>
<keyword evidence="2" id="KW-0472">Membrane</keyword>
<dbReference type="RefSeq" id="XP_017018287.1">
    <property type="nucleotide sequence ID" value="XM_017162798.3"/>
</dbReference>
<feature type="transmembrane region" description="Helical" evidence="2">
    <location>
        <begin position="35"/>
        <end position="56"/>
    </location>
</feature>
<feature type="region of interest" description="Disordered" evidence="1">
    <location>
        <begin position="165"/>
        <end position="187"/>
    </location>
</feature>
<gene>
    <name evidence="4" type="primary">LOC108071871</name>
</gene>
<dbReference type="GeneID" id="108071871"/>
<feature type="compositionally biased region" description="Basic residues" evidence="1">
    <location>
        <begin position="172"/>
        <end position="187"/>
    </location>
</feature>
<evidence type="ECO:0000313" key="3">
    <source>
        <dbReference type="Proteomes" id="UP001652661"/>
    </source>
</evidence>
<feature type="compositionally biased region" description="Basic residues" evidence="1">
    <location>
        <begin position="1"/>
        <end position="23"/>
    </location>
</feature>
<feature type="transmembrane region" description="Helical" evidence="2">
    <location>
        <begin position="97"/>
        <end position="119"/>
    </location>
</feature>
<dbReference type="OrthoDB" id="7868364at2759"/>
<evidence type="ECO:0008006" key="5">
    <source>
        <dbReference type="Google" id="ProtNLM"/>
    </source>
</evidence>
<proteinExistence type="predicted"/>